<protein>
    <recommendedName>
        <fullName evidence="9">Solute-binding protein family 5 domain-containing protein</fullName>
    </recommendedName>
</protein>
<dbReference type="InterPro" id="IPR000914">
    <property type="entry name" value="SBP_5_dom"/>
</dbReference>
<sequence>MRDKLKIFPFKKRGIFLAFPSFYQWKKLPKILKKNEKITLLILFFLFLFSGIFLLISFYLENTQPTPKLGGEYIEGVIGQPRFINPIYASTNDTDRDLVELIFSGLMKYNREGQIVPDLAESFEIKDNGKIYEFDLRNDIFWHDGKKFSLDDVIFTIETIQNPDYKSPLRANWLGVTIEKVNLQKISFKLKNPYVGFLESCTVKILPKHIWQEIPPENFPLTIFNLQSIGTGPFKFKNFKQDKSGYIKSFVLAANRRYFGEGPYISEIIFKYFKNEGEVISALKKGEIKGSSFLSAKEASEIKKGFLNKYQLSLPRYFAVFFNPQKAEIFQDKNIRQALNYGTNHKSIIENVLFGYGKIVQSPILPEIFGFASPVTRYEFNLEEAKELLEKAGFYDKDGDGFREKTIKKTVFQFKSDLRLGSRGEEVKELQKCLAQDSQVYPGGKITGYFGQETKEAVIKFQEKYAKEILEPWGFKEGTGIVSRTTRKKLNELCGKAPEEILPLQFSLITIEQPEMVEVANLLKNNWEILGARVEIKFYQRAELEKEIIKPRNYQALLFGQVLGVIPDLFPFWHSTQRKDPGLNLAIYENKKADKLLEEARQTLSEVERKEKYEGFQEILIDDAPVVFLYTPDYLYLVSKEIKGINTKIIVDPSKRFSEIEKWYIETKRVWR</sequence>
<dbReference type="GO" id="GO:0015833">
    <property type="term" value="P:peptide transport"/>
    <property type="evidence" value="ECO:0007669"/>
    <property type="project" value="TreeGrafter"/>
</dbReference>
<gene>
    <name evidence="7" type="ORF">COV26_02405</name>
</gene>
<feature type="domain" description="Solute-binding protein family 5" evidence="5">
    <location>
        <begin position="114"/>
        <end position="410"/>
    </location>
</feature>
<feature type="domain" description="Peptidoglycan binding-like" evidence="6">
    <location>
        <begin position="423"/>
        <end position="465"/>
    </location>
</feature>
<evidence type="ECO:0000259" key="6">
    <source>
        <dbReference type="Pfam" id="PF01471"/>
    </source>
</evidence>
<dbReference type="Gene3D" id="1.10.101.10">
    <property type="entry name" value="PGBD-like superfamily/PGBD"/>
    <property type="match status" value="1"/>
</dbReference>
<keyword evidence="4" id="KW-0472">Membrane</keyword>
<reference evidence="8" key="1">
    <citation type="submission" date="2017-09" db="EMBL/GenBank/DDBJ databases">
        <title>Depth-based differentiation of microbial function through sediment-hosted aquifers and enrichment of novel symbionts in the deep terrestrial subsurface.</title>
        <authorList>
            <person name="Probst A.J."/>
            <person name="Ladd B."/>
            <person name="Jarett J.K."/>
            <person name="Geller-Mcgrath D.E."/>
            <person name="Sieber C.M.K."/>
            <person name="Emerson J.B."/>
            <person name="Anantharaman K."/>
            <person name="Thomas B.C."/>
            <person name="Malmstrom R."/>
            <person name="Stieglmeier M."/>
            <person name="Klingl A."/>
            <person name="Woyke T."/>
            <person name="Ryan C.M."/>
            <person name="Banfield J.F."/>
        </authorList>
    </citation>
    <scope>NUCLEOTIDE SEQUENCE [LARGE SCALE GENOMIC DNA]</scope>
</reference>
<dbReference type="PANTHER" id="PTHR30290:SF9">
    <property type="entry name" value="OLIGOPEPTIDE-BINDING PROTEIN APPA"/>
    <property type="match status" value="1"/>
</dbReference>
<evidence type="ECO:0000313" key="7">
    <source>
        <dbReference type="EMBL" id="PIR72741.1"/>
    </source>
</evidence>
<dbReference type="SUPFAM" id="SSF53850">
    <property type="entry name" value="Periplasmic binding protein-like II"/>
    <property type="match status" value="2"/>
</dbReference>
<dbReference type="PIRSF" id="PIRSF002741">
    <property type="entry name" value="MppA"/>
    <property type="match status" value="1"/>
</dbReference>
<dbReference type="Pfam" id="PF00496">
    <property type="entry name" value="SBP_bac_5"/>
    <property type="match status" value="1"/>
</dbReference>
<feature type="transmembrane region" description="Helical" evidence="4">
    <location>
        <begin position="38"/>
        <end position="60"/>
    </location>
</feature>
<dbReference type="GO" id="GO:0042597">
    <property type="term" value="C:periplasmic space"/>
    <property type="evidence" value="ECO:0007669"/>
    <property type="project" value="UniProtKB-ARBA"/>
</dbReference>
<dbReference type="GO" id="GO:0043190">
    <property type="term" value="C:ATP-binding cassette (ABC) transporter complex"/>
    <property type="evidence" value="ECO:0007669"/>
    <property type="project" value="InterPro"/>
</dbReference>
<evidence type="ECO:0000256" key="4">
    <source>
        <dbReference type="SAM" id="Phobius"/>
    </source>
</evidence>
<evidence type="ECO:0000259" key="5">
    <source>
        <dbReference type="Pfam" id="PF00496"/>
    </source>
</evidence>
<keyword evidence="4" id="KW-0812">Transmembrane</keyword>
<dbReference type="GO" id="GO:1904680">
    <property type="term" value="F:peptide transmembrane transporter activity"/>
    <property type="evidence" value="ECO:0007669"/>
    <property type="project" value="TreeGrafter"/>
</dbReference>
<dbReference type="InterPro" id="IPR030678">
    <property type="entry name" value="Peptide/Ni-bd"/>
</dbReference>
<accession>A0A2H0TKQ9</accession>
<organism evidence="7 8">
    <name type="scientific">Candidatus Nealsonbacteria bacterium CG10_big_fil_rev_8_21_14_0_10_36_23</name>
    <dbReference type="NCBI Taxonomy" id="1974709"/>
    <lineage>
        <taxon>Bacteria</taxon>
        <taxon>Candidatus Nealsoniibacteriota</taxon>
    </lineage>
</organism>
<evidence type="ECO:0000256" key="2">
    <source>
        <dbReference type="ARBA" id="ARBA00022448"/>
    </source>
</evidence>
<keyword evidence="3" id="KW-0732">Signal</keyword>
<dbReference type="Gene3D" id="3.40.190.10">
    <property type="entry name" value="Periplasmic binding protein-like II"/>
    <property type="match status" value="1"/>
</dbReference>
<keyword evidence="4" id="KW-1133">Transmembrane helix</keyword>
<proteinExistence type="inferred from homology"/>
<comment type="caution">
    <text evidence="7">The sequence shown here is derived from an EMBL/GenBank/DDBJ whole genome shotgun (WGS) entry which is preliminary data.</text>
</comment>
<dbReference type="Proteomes" id="UP000228508">
    <property type="component" value="Unassembled WGS sequence"/>
</dbReference>
<dbReference type="InterPro" id="IPR036365">
    <property type="entry name" value="PGBD-like_sf"/>
</dbReference>
<dbReference type="Gene3D" id="3.10.105.10">
    <property type="entry name" value="Dipeptide-binding Protein, Domain 3"/>
    <property type="match status" value="1"/>
</dbReference>
<dbReference type="InterPro" id="IPR039424">
    <property type="entry name" value="SBP_5"/>
</dbReference>
<dbReference type="Pfam" id="PF01471">
    <property type="entry name" value="PG_binding_1"/>
    <property type="match status" value="1"/>
</dbReference>
<name>A0A2H0TKQ9_9BACT</name>
<evidence type="ECO:0000313" key="8">
    <source>
        <dbReference type="Proteomes" id="UP000228508"/>
    </source>
</evidence>
<keyword evidence="2" id="KW-0813">Transport</keyword>
<dbReference type="InterPro" id="IPR036366">
    <property type="entry name" value="PGBDSf"/>
</dbReference>
<dbReference type="InterPro" id="IPR002477">
    <property type="entry name" value="Peptidoglycan-bd-like"/>
</dbReference>
<evidence type="ECO:0008006" key="9">
    <source>
        <dbReference type="Google" id="ProtNLM"/>
    </source>
</evidence>
<dbReference type="AlphaFoldDB" id="A0A2H0TKQ9"/>
<dbReference type="SUPFAM" id="SSF47090">
    <property type="entry name" value="PGBD-like"/>
    <property type="match status" value="1"/>
</dbReference>
<evidence type="ECO:0000256" key="1">
    <source>
        <dbReference type="ARBA" id="ARBA00005695"/>
    </source>
</evidence>
<comment type="similarity">
    <text evidence="1">Belongs to the bacterial solute-binding protein 5 family.</text>
</comment>
<dbReference type="PANTHER" id="PTHR30290">
    <property type="entry name" value="PERIPLASMIC BINDING COMPONENT OF ABC TRANSPORTER"/>
    <property type="match status" value="1"/>
</dbReference>
<dbReference type="EMBL" id="PFCH01000040">
    <property type="protein sequence ID" value="PIR72741.1"/>
    <property type="molecule type" value="Genomic_DNA"/>
</dbReference>
<evidence type="ECO:0000256" key="3">
    <source>
        <dbReference type="ARBA" id="ARBA00022729"/>
    </source>
</evidence>